<dbReference type="AlphaFoldDB" id="A0A6M0RM91"/>
<dbReference type="Pfam" id="PF21979">
    <property type="entry name" value="Hfq_1"/>
    <property type="match status" value="1"/>
</dbReference>
<name>A0A6M0RM91_9CYAN</name>
<dbReference type="NCBIfam" id="NF047718">
    <property type="entry name" value="Hfq_rel_Cyano"/>
    <property type="match status" value="1"/>
</dbReference>
<dbReference type="InterPro" id="IPR010920">
    <property type="entry name" value="LSM_dom_sf"/>
</dbReference>
<dbReference type="RefSeq" id="WP_163664734.1">
    <property type="nucleotide sequence ID" value="NZ_QXHD01000004.1"/>
</dbReference>
<sequence>MATEFDTGSPSIRQIQTLIRDQQTIEIKLLTGDVFSSIVLWQDAQAICLNIDGQPMLVMRTAVAYIKIMS</sequence>
<evidence type="ECO:0000259" key="1">
    <source>
        <dbReference type="Pfam" id="PF21979"/>
    </source>
</evidence>
<reference evidence="2 3" key="1">
    <citation type="journal article" date="2020" name="Microb. Ecol.">
        <title>Ecogenomics of the Marine Benthic Filamentous Cyanobacterium Adonisia.</title>
        <authorList>
            <person name="Walter J.M."/>
            <person name="Coutinho F.H."/>
            <person name="Leomil L."/>
            <person name="Hargreaves P.I."/>
            <person name="Campeao M.E."/>
            <person name="Vieira V.V."/>
            <person name="Silva B.S."/>
            <person name="Fistarol G.O."/>
            <person name="Salomon P.S."/>
            <person name="Sawabe T."/>
            <person name="Mino S."/>
            <person name="Hosokawa M."/>
            <person name="Miyashita H."/>
            <person name="Maruyama F."/>
            <person name="van Verk M.C."/>
            <person name="Dutilh B.E."/>
            <person name="Thompson C.C."/>
            <person name="Thompson F.L."/>
        </authorList>
    </citation>
    <scope>NUCLEOTIDE SEQUENCE [LARGE SCALE GENOMIC DNA]</scope>
    <source>
        <strain evidence="2 3">CCMR0081</strain>
    </source>
</reference>
<comment type="caution">
    <text evidence="2">The sequence shown here is derived from an EMBL/GenBank/DDBJ whole genome shotgun (WGS) entry which is preliminary data.</text>
</comment>
<gene>
    <name evidence="2" type="ORF">DXZ20_17135</name>
</gene>
<dbReference type="EMBL" id="QXHD01000004">
    <property type="protein sequence ID" value="NEZ57365.1"/>
    <property type="molecule type" value="Genomic_DNA"/>
</dbReference>
<dbReference type="InterPro" id="IPR053840">
    <property type="entry name" value="Hfq_1"/>
</dbReference>
<evidence type="ECO:0000313" key="2">
    <source>
        <dbReference type="EMBL" id="NEZ57365.1"/>
    </source>
</evidence>
<protein>
    <submittedName>
        <fullName evidence="2">RNA-binding protein hfq</fullName>
    </submittedName>
</protein>
<dbReference type="SUPFAM" id="SSF50182">
    <property type="entry name" value="Sm-like ribonucleoproteins"/>
    <property type="match status" value="1"/>
</dbReference>
<proteinExistence type="predicted"/>
<evidence type="ECO:0000313" key="3">
    <source>
        <dbReference type="Proteomes" id="UP000481033"/>
    </source>
</evidence>
<dbReference type="Proteomes" id="UP000481033">
    <property type="component" value="Unassembled WGS sequence"/>
</dbReference>
<organism evidence="2 3">
    <name type="scientific">Adonisia turfae CCMR0081</name>
    <dbReference type="NCBI Taxonomy" id="2292702"/>
    <lineage>
        <taxon>Bacteria</taxon>
        <taxon>Bacillati</taxon>
        <taxon>Cyanobacteriota</taxon>
        <taxon>Adonisia</taxon>
        <taxon>Adonisia turfae</taxon>
    </lineage>
</organism>
<accession>A0A6M0RM91</accession>
<feature type="domain" description="Hfq-related" evidence="1">
    <location>
        <begin position="10"/>
        <end position="67"/>
    </location>
</feature>
<keyword evidence="3" id="KW-1185">Reference proteome</keyword>
<dbReference type="Gene3D" id="2.30.30.100">
    <property type="match status" value="1"/>
</dbReference>